<protein>
    <recommendedName>
        <fullName evidence="4">GIY-YIG domain-containing protein</fullName>
    </recommendedName>
</protein>
<sequence>MRRLRTEIYIGEAGRKISTRIKEHERLCRKMDNERSELADHIARTGHEINWKATERKTRYVDNTRKWKIREAIGMLGEKNLMNRRLEEGRVSDNFAYCLSKLGEKKNRARPAKMRRLDQGSTANRRKRDRSSRDRVVGSGVALRSTFERHFWSRQTGCPSRLWPLMVHHLLNFAPFLFASMRLSLPALPNAYPEGQSRVTFSSGPQLHGPRHQFALTSLYVVQLWLFTFSPNDARLFVEAASFFNHAIVGWRQSRCCSTLGSKLAFFAALLAHYRSRRSPASYEAFNSPLRFPQTPATSTHRHDDQLLLARGWLV</sequence>
<organism evidence="2 3">
    <name type="scientific">Protopolystoma xenopodis</name>
    <dbReference type="NCBI Taxonomy" id="117903"/>
    <lineage>
        <taxon>Eukaryota</taxon>
        <taxon>Metazoa</taxon>
        <taxon>Spiralia</taxon>
        <taxon>Lophotrochozoa</taxon>
        <taxon>Platyhelminthes</taxon>
        <taxon>Monogenea</taxon>
        <taxon>Polyopisthocotylea</taxon>
        <taxon>Polystomatidea</taxon>
        <taxon>Polystomatidae</taxon>
        <taxon>Protopolystoma</taxon>
    </lineage>
</organism>
<dbReference type="OrthoDB" id="6782675at2759"/>
<accession>A0A448XLD3</accession>
<evidence type="ECO:0000313" key="3">
    <source>
        <dbReference type="Proteomes" id="UP000784294"/>
    </source>
</evidence>
<evidence type="ECO:0000313" key="2">
    <source>
        <dbReference type="EMBL" id="VEL39403.1"/>
    </source>
</evidence>
<keyword evidence="3" id="KW-1185">Reference proteome</keyword>
<evidence type="ECO:0000256" key="1">
    <source>
        <dbReference type="SAM" id="MobiDB-lite"/>
    </source>
</evidence>
<comment type="caution">
    <text evidence="2">The sequence shown here is derived from an EMBL/GenBank/DDBJ whole genome shotgun (WGS) entry which is preliminary data.</text>
</comment>
<dbReference type="EMBL" id="CAAALY010261184">
    <property type="protein sequence ID" value="VEL39403.1"/>
    <property type="molecule type" value="Genomic_DNA"/>
</dbReference>
<dbReference type="Proteomes" id="UP000784294">
    <property type="component" value="Unassembled WGS sequence"/>
</dbReference>
<dbReference type="AlphaFoldDB" id="A0A448XLD3"/>
<name>A0A448XLD3_9PLAT</name>
<evidence type="ECO:0008006" key="4">
    <source>
        <dbReference type="Google" id="ProtNLM"/>
    </source>
</evidence>
<feature type="region of interest" description="Disordered" evidence="1">
    <location>
        <begin position="107"/>
        <end position="137"/>
    </location>
</feature>
<reference evidence="2" key="1">
    <citation type="submission" date="2018-11" db="EMBL/GenBank/DDBJ databases">
        <authorList>
            <consortium name="Pathogen Informatics"/>
        </authorList>
    </citation>
    <scope>NUCLEOTIDE SEQUENCE</scope>
</reference>
<proteinExistence type="predicted"/>
<gene>
    <name evidence="2" type="ORF">PXEA_LOCUS32843</name>
</gene>